<evidence type="ECO:0008006" key="3">
    <source>
        <dbReference type="Google" id="ProtNLM"/>
    </source>
</evidence>
<evidence type="ECO:0000313" key="1">
    <source>
        <dbReference type="EMBL" id="KAK6733948.1"/>
    </source>
</evidence>
<proteinExistence type="predicted"/>
<name>A0ABR1C601_NECAM</name>
<protein>
    <recommendedName>
        <fullName evidence="3">Endonuclease/exonuclease/phosphatase domain-containing protein</fullName>
    </recommendedName>
</protein>
<evidence type="ECO:0000313" key="2">
    <source>
        <dbReference type="Proteomes" id="UP001303046"/>
    </source>
</evidence>
<comment type="caution">
    <text evidence="1">The sequence shown here is derived from an EMBL/GenBank/DDBJ whole genome shotgun (WGS) entry which is preliminary data.</text>
</comment>
<dbReference type="Proteomes" id="UP001303046">
    <property type="component" value="Unassembled WGS sequence"/>
</dbReference>
<reference evidence="1 2" key="1">
    <citation type="submission" date="2023-08" db="EMBL/GenBank/DDBJ databases">
        <title>A Necator americanus chromosomal reference genome.</title>
        <authorList>
            <person name="Ilik V."/>
            <person name="Petrzelkova K.J."/>
            <person name="Pardy F."/>
            <person name="Fuh T."/>
            <person name="Niatou-Singa F.S."/>
            <person name="Gouil Q."/>
            <person name="Baker L."/>
            <person name="Ritchie M.E."/>
            <person name="Jex A.R."/>
            <person name="Gazzola D."/>
            <person name="Li H."/>
            <person name="Toshio Fujiwara R."/>
            <person name="Zhan B."/>
            <person name="Aroian R.V."/>
            <person name="Pafco B."/>
            <person name="Schwarz E.M."/>
        </authorList>
    </citation>
    <scope>NUCLEOTIDE SEQUENCE [LARGE SCALE GENOMIC DNA]</scope>
    <source>
        <strain evidence="1 2">Aroian</strain>
        <tissue evidence="1">Whole animal</tissue>
    </source>
</reference>
<organism evidence="1 2">
    <name type="scientific">Necator americanus</name>
    <name type="common">Human hookworm</name>
    <dbReference type="NCBI Taxonomy" id="51031"/>
    <lineage>
        <taxon>Eukaryota</taxon>
        <taxon>Metazoa</taxon>
        <taxon>Ecdysozoa</taxon>
        <taxon>Nematoda</taxon>
        <taxon>Chromadorea</taxon>
        <taxon>Rhabditida</taxon>
        <taxon>Rhabditina</taxon>
        <taxon>Rhabditomorpha</taxon>
        <taxon>Strongyloidea</taxon>
        <taxon>Ancylostomatidae</taxon>
        <taxon>Bunostominae</taxon>
        <taxon>Necator</taxon>
    </lineage>
</organism>
<accession>A0ABR1C601</accession>
<sequence>MRLEEQEQSKNTKQTSDNGNRLIDLCEQKNLIIASTFKRNHRRHHLTHQGTTSLPLKERKKLNYIVITNVPLEDIRRSRAVWDTAFHSDHSPFLLSIMARFKKWNRVAQNSPKLDLAGLKNEKCRKKFR</sequence>
<dbReference type="EMBL" id="JAVFWL010000002">
    <property type="protein sequence ID" value="KAK6733948.1"/>
    <property type="molecule type" value="Genomic_DNA"/>
</dbReference>
<gene>
    <name evidence="1" type="primary">Necator_chrII.g5406</name>
    <name evidence="1" type="ORF">RB195_017613</name>
</gene>
<keyword evidence="2" id="KW-1185">Reference proteome</keyword>